<evidence type="ECO:0008006" key="6">
    <source>
        <dbReference type="Google" id="ProtNLM"/>
    </source>
</evidence>
<proteinExistence type="inferred from homology"/>
<reference evidence="4" key="1">
    <citation type="submission" date="2022-10" db="EMBL/GenBank/DDBJ databases">
        <title>Culturing micro-colonial fungi from biological soil crusts in the Mojave desert and describing Neophaeococcomyces mojavensis, and introducing the new genera and species Taxawa tesnikishii.</title>
        <authorList>
            <person name="Kurbessoian T."/>
            <person name="Stajich J.E."/>
        </authorList>
    </citation>
    <scope>NUCLEOTIDE SEQUENCE</scope>
    <source>
        <strain evidence="4">TK_41</strain>
    </source>
</reference>
<gene>
    <name evidence="4" type="ORF">H2200_003435</name>
</gene>
<sequence>MEGYTDFTPAADIHSLAGRVVLVTGGTGGLGRLTVTSLAVHSPQHIFFTGRSESRAKDVVEEARTIAPDTPVTFVSMDLASLASIKAAANQLMQDTPRLDIVFCNAGIMAVPAATTKDGYEIQFGTNHIGHAMLIHLLLPMLQKTAKEPDADVRVISNTSTGFKNPPSGGIEFDRLHSEQDLGIGGRWLRYGQSKLANILFMSELARRHPELLCVTIHPGVIETDLVTTLSYADQALIRASNVGKMISAEDGVKNQLFTATRPRADLVNGEFYEPVGVVGSHSTFSKDQELAGKLWEWTEAEIEKFLKA</sequence>
<keyword evidence="2" id="KW-0521">NADP</keyword>
<comment type="caution">
    <text evidence="4">The sequence shown here is derived from an EMBL/GenBank/DDBJ whole genome shotgun (WGS) entry which is preliminary data.</text>
</comment>
<dbReference type="Proteomes" id="UP001172673">
    <property type="component" value="Unassembled WGS sequence"/>
</dbReference>
<evidence type="ECO:0000256" key="2">
    <source>
        <dbReference type="ARBA" id="ARBA00022857"/>
    </source>
</evidence>
<dbReference type="SUPFAM" id="SSF51735">
    <property type="entry name" value="NAD(P)-binding Rossmann-fold domains"/>
    <property type="match status" value="1"/>
</dbReference>
<dbReference type="Pfam" id="PF00106">
    <property type="entry name" value="adh_short"/>
    <property type="match status" value="1"/>
</dbReference>
<dbReference type="PANTHER" id="PTHR24320:SF154">
    <property type="entry name" value="OXIDOREDUCTASE, SHORT-CHAIN DEHYDROGENASE_REDUCTASE FAMILY (AFU_ORTHOLOGUE AFUA_2G04560)"/>
    <property type="match status" value="1"/>
</dbReference>
<protein>
    <recommendedName>
        <fullName evidence="6">Oxidoreductase</fullName>
    </recommendedName>
</protein>
<evidence type="ECO:0000313" key="5">
    <source>
        <dbReference type="Proteomes" id="UP001172673"/>
    </source>
</evidence>
<name>A0AA38XHC3_9EURO</name>
<dbReference type="Gene3D" id="3.40.50.720">
    <property type="entry name" value="NAD(P)-binding Rossmann-like Domain"/>
    <property type="match status" value="1"/>
</dbReference>
<evidence type="ECO:0000313" key="4">
    <source>
        <dbReference type="EMBL" id="KAJ9613493.1"/>
    </source>
</evidence>
<dbReference type="PANTHER" id="PTHR24320">
    <property type="entry name" value="RETINOL DEHYDROGENASE"/>
    <property type="match status" value="1"/>
</dbReference>
<dbReference type="AlphaFoldDB" id="A0AA38XHC3"/>
<evidence type="ECO:0000256" key="3">
    <source>
        <dbReference type="ARBA" id="ARBA00023002"/>
    </source>
</evidence>
<accession>A0AA38XHC3</accession>
<organism evidence="4 5">
    <name type="scientific">Cladophialophora chaetospira</name>
    <dbReference type="NCBI Taxonomy" id="386627"/>
    <lineage>
        <taxon>Eukaryota</taxon>
        <taxon>Fungi</taxon>
        <taxon>Dikarya</taxon>
        <taxon>Ascomycota</taxon>
        <taxon>Pezizomycotina</taxon>
        <taxon>Eurotiomycetes</taxon>
        <taxon>Chaetothyriomycetidae</taxon>
        <taxon>Chaetothyriales</taxon>
        <taxon>Herpotrichiellaceae</taxon>
        <taxon>Cladophialophora</taxon>
    </lineage>
</organism>
<dbReference type="InterPro" id="IPR036291">
    <property type="entry name" value="NAD(P)-bd_dom_sf"/>
</dbReference>
<dbReference type="InterPro" id="IPR002347">
    <property type="entry name" value="SDR_fam"/>
</dbReference>
<dbReference type="GO" id="GO:0016491">
    <property type="term" value="F:oxidoreductase activity"/>
    <property type="evidence" value="ECO:0007669"/>
    <property type="project" value="UniProtKB-KW"/>
</dbReference>
<keyword evidence="3" id="KW-0560">Oxidoreductase</keyword>
<dbReference type="PRINTS" id="PR00081">
    <property type="entry name" value="GDHRDH"/>
</dbReference>
<comment type="similarity">
    <text evidence="1">Belongs to the short-chain dehydrogenases/reductases (SDR) family.</text>
</comment>
<dbReference type="EMBL" id="JAPDRK010000004">
    <property type="protein sequence ID" value="KAJ9613493.1"/>
    <property type="molecule type" value="Genomic_DNA"/>
</dbReference>
<evidence type="ECO:0000256" key="1">
    <source>
        <dbReference type="ARBA" id="ARBA00006484"/>
    </source>
</evidence>
<keyword evidence="5" id="KW-1185">Reference proteome</keyword>